<gene>
    <name evidence="3" type="ORF">ONB1V03_LOCUS4538</name>
</gene>
<dbReference type="PROSITE" id="PS00061">
    <property type="entry name" value="ADH_SHORT"/>
    <property type="match status" value="1"/>
</dbReference>
<proteinExistence type="predicted"/>
<accession>A0A7R9LM28</accession>
<evidence type="ECO:0000256" key="1">
    <source>
        <dbReference type="ARBA" id="ARBA00023002"/>
    </source>
</evidence>
<keyword evidence="1" id="KW-0560">Oxidoreductase</keyword>
<name>A0A7R9LM28_9ACAR</name>
<organism evidence="3">
    <name type="scientific">Oppiella nova</name>
    <dbReference type="NCBI Taxonomy" id="334625"/>
    <lineage>
        <taxon>Eukaryota</taxon>
        <taxon>Metazoa</taxon>
        <taxon>Ecdysozoa</taxon>
        <taxon>Arthropoda</taxon>
        <taxon>Chelicerata</taxon>
        <taxon>Arachnida</taxon>
        <taxon>Acari</taxon>
        <taxon>Acariformes</taxon>
        <taxon>Sarcoptiformes</taxon>
        <taxon>Oribatida</taxon>
        <taxon>Brachypylina</taxon>
        <taxon>Oppioidea</taxon>
        <taxon>Oppiidae</taxon>
        <taxon>Oppiella</taxon>
    </lineage>
</organism>
<protein>
    <submittedName>
        <fullName evidence="3">Uncharacterized protein</fullName>
    </submittedName>
</protein>
<reference evidence="3" key="1">
    <citation type="submission" date="2020-11" db="EMBL/GenBank/DDBJ databases">
        <authorList>
            <person name="Tran Van P."/>
        </authorList>
    </citation>
    <scope>NUCLEOTIDE SEQUENCE</scope>
</reference>
<evidence type="ECO:0000256" key="2">
    <source>
        <dbReference type="SAM" id="SignalP"/>
    </source>
</evidence>
<keyword evidence="4" id="KW-1185">Reference proteome</keyword>
<feature type="chain" id="PRO_5036211258" evidence="2">
    <location>
        <begin position="16"/>
        <end position="293"/>
    </location>
</feature>
<keyword evidence="2" id="KW-0732">Signal</keyword>
<dbReference type="GO" id="GO:0016491">
    <property type="term" value="F:oxidoreductase activity"/>
    <property type="evidence" value="ECO:0007669"/>
    <property type="project" value="UniProtKB-KW"/>
</dbReference>
<dbReference type="Pfam" id="PF13561">
    <property type="entry name" value="adh_short_C2"/>
    <property type="match status" value="1"/>
</dbReference>
<dbReference type="PRINTS" id="PR00080">
    <property type="entry name" value="SDRFAMILY"/>
</dbReference>
<dbReference type="InterPro" id="IPR036291">
    <property type="entry name" value="NAD(P)-bd_dom_sf"/>
</dbReference>
<dbReference type="PANTHER" id="PTHR43975:SF2">
    <property type="entry name" value="EG:BACR7A4.14 PROTEIN-RELATED"/>
    <property type="match status" value="1"/>
</dbReference>
<dbReference type="PRINTS" id="PR00081">
    <property type="entry name" value="GDHRDH"/>
</dbReference>
<sequence length="293" mass="31954">MYLLYLLPLIAIVNGNTIYFNDYPIDDYLEVKQSRNFTGKSILVTGSSSGIGEGIVKLFSILGAQVVVTGRNVTEIDKVAKEVEELSPYHLKPLKVRADLTKSDDLQLLLNETIKAYGKIDVLVNNAGVGSMSQLMDKDFMKSYDNVVNIDLRAVVALNHLAVPYLMETNGSIIHISSIASLAPNNLGLDYAMAKAAMDMMTKVMALELGPYIRVNTLSPGAILTDSFRDSKVPIIVKLRERALHNAPLKRFGEPLDIAKGVAFLASTDAQFITGTDLVIDGGLSWNYGGIIE</sequence>
<evidence type="ECO:0000313" key="3">
    <source>
        <dbReference type="EMBL" id="CAD7644201.1"/>
    </source>
</evidence>
<dbReference type="AlphaFoldDB" id="A0A7R9LM28"/>
<dbReference type="PANTHER" id="PTHR43975">
    <property type="entry name" value="ZGC:101858"/>
    <property type="match status" value="1"/>
</dbReference>
<dbReference type="InterPro" id="IPR020904">
    <property type="entry name" value="Sc_DH/Rdtase_CS"/>
</dbReference>
<dbReference type="Gene3D" id="3.40.50.720">
    <property type="entry name" value="NAD(P)-binding Rossmann-like Domain"/>
    <property type="match status" value="1"/>
</dbReference>
<feature type="signal peptide" evidence="2">
    <location>
        <begin position="1"/>
        <end position="15"/>
    </location>
</feature>
<dbReference type="OrthoDB" id="47007at2759"/>
<dbReference type="EMBL" id="OC916416">
    <property type="protein sequence ID" value="CAD7644201.1"/>
    <property type="molecule type" value="Genomic_DNA"/>
</dbReference>
<dbReference type="EMBL" id="CAJPVJ010001591">
    <property type="protein sequence ID" value="CAG2164992.1"/>
    <property type="molecule type" value="Genomic_DNA"/>
</dbReference>
<evidence type="ECO:0000313" key="4">
    <source>
        <dbReference type="Proteomes" id="UP000728032"/>
    </source>
</evidence>
<dbReference type="InterPro" id="IPR002347">
    <property type="entry name" value="SDR_fam"/>
</dbReference>
<dbReference type="Proteomes" id="UP000728032">
    <property type="component" value="Unassembled WGS sequence"/>
</dbReference>
<dbReference type="FunFam" id="3.40.50.720:FF:000084">
    <property type="entry name" value="Short-chain dehydrogenase reductase"/>
    <property type="match status" value="1"/>
</dbReference>
<dbReference type="SUPFAM" id="SSF51735">
    <property type="entry name" value="NAD(P)-binding Rossmann-fold domains"/>
    <property type="match status" value="1"/>
</dbReference>